<dbReference type="AlphaFoldDB" id="A0A3P7PIV9"/>
<name>A0A3P7PIV9_DIBLA</name>
<dbReference type="GO" id="GO:0000978">
    <property type="term" value="F:RNA polymerase II cis-regulatory region sequence-specific DNA binding"/>
    <property type="evidence" value="ECO:0007669"/>
    <property type="project" value="TreeGrafter"/>
</dbReference>
<proteinExistence type="predicted"/>
<gene>
    <name evidence="5" type="ORF">DILT_LOCUS13099</name>
</gene>
<dbReference type="PROSITE" id="PS50039">
    <property type="entry name" value="FORK_HEAD_3"/>
    <property type="match status" value="1"/>
</dbReference>
<evidence type="ECO:0000313" key="5">
    <source>
        <dbReference type="EMBL" id="VDN18126.1"/>
    </source>
</evidence>
<dbReference type="PRINTS" id="PR00053">
    <property type="entry name" value="FORKHEAD"/>
</dbReference>
<evidence type="ECO:0000259" key="4">
    <source>
        <dbReference type="PROSITE" id="PS50039"/>
    </source>
</evidence>
<dbReference type="InterPro" id="IPR030456">
    <property type="entry name" value="TF_fork_head_CS_2"/>
</dbReference>
<keyword evidence="2 3" id="KW-0539">Nucleus</keyword>
<evidence type="ECO:0000256" key="2">
    <source>
        <dbReference type="ARBA" id="ARBA00023242"/>
    </source>
</evidence>
<sequence>MYDINVGIYNFIMEKFPYYRTNRQGWQNSIRHNLSLNDCFVKLGRDKSRPGKGNYWTLTNTADDMFENGNYR</sequence>
<dbReference type="GO" id="GO:0000981">
    <property type="term" value="F:DNA-binding transcription factor activity, RNA polymerase II-specific"/>
    <property type="evidence" value="ECO:0007669"/>
    <property type="project" value="TreeGrafter"/>
</dbReference>
<dbReference type="GO" id="GO:0005634">
    <property type="term" value="C:nucleus"/>
    <property type="evidence" value="ECO:0007669"/>
    <property type="project" value="UniProtKB-SubCell"/>
</dbReference>
<dbReference type="InterPro" id="IPR036388">
    <property type="entry name" value="WH-like_DNA-bd_sf"/>
</dbReference>
<feature type="domain" description="Fork-head" evidence="4">
    <location>
        <begin position="7"/>
        <end position="72"/>
    </location>
</feature>
<evidence type="ECO:0000256" key="3">
    <source>
        <dbReference type="PROSITE-ProRule" id="PRU00089"/>
    </source>
</evidence>
<dbReference type="Proteomes" id="UP000281553">
    <property type="component" value="Unassembled WGS sequence"/>
</dbReference>
<dbReference type="InterPro" id="IPR001766">
    <property type="entry name" value="Fork_head_dom"/>
</dbReference>
<keyword evidence="1 3" id="KW-0238">DNA-binding</keyword>
<evidence type="ECO:0000313" key="6">
    <source>
        <dbReference type="Proteomes" id="UP000281553"/>
    </source>
</evidence>
<comment type="subcellular location">
    <subcellularLocation>
        <location evidence="3">Nucleus</location>
    </subcellularLocation>
</comment>
<dbReference type="Gene3D" id="1.10.10.10">
    <property type="entry name" value="Winged helix-like DNA-binding domain superfamily/Winged helix DNA-binding domain"/>
    <property type="match status" value="1"/>
</dbReference>
<protein>
    <recommendedName>
        <fullName evidence="4">Fork-head domain-containing protein</fullName>
    </recommendedName>
</protein>
<dbReference type="InterPro" id="IPR050211">
    <property type="entry name" value="FOX_domain-containing"/>
</dbReference>
<dbReference type="GO" id="GO:0030154">
    <property type="term" value="P:cell differentiation"/>
    <property type="evidence" value="ECO:0007669"/>
    <property type="project" value="TreeGrafter"/>
</dbReference>
<accession>A0A3P7PIV9</accession>
<dbReference type="EMBL" id="UYRU01068890">
    <property type="protein sequence ID" value="VDN18126.1"/>
    <property type="molecule type" value="Genomic_DNA"/>
</dbReference>
<evidence type="ECO:0000256" key="1">
    <source>
        <dbReference type="ARBA" id="ARBA00023125"/>
    </source>
</evidence>
<reference evidence="5 6" key="1">
    <citation type="submission" date="2018-11" db="EMBL/GenBank/DDBJ databases">
        <authorList>
            <consortium name="Pathogen Informatics"/>
        </authorList>
    </citation>
    <scope>NUCLEOTIDE SEQUENCE [LARGE SCALE GENOMIC DNA]</scope>
</reference>
<keyword evidence="6" id="KW-1185">Reference proteome</keyword>
<dbReference type="OrthoDB" id="5402974at2759"/>
<dbReference type="PANTHER" id="PTHR11829:SF343">
    <property type="entry name" value="FORK-HEAD DOMAIN-CONTAINING PROTEIN"/>
    <property type="match status" value="1"/>
</dbReference>
<dbReference type="GO" id="GO:0009653">
    <property type="term" value="P:anatomical structure morphogenesis"/>
    <property type="evidence" value="ECO:0007669"/>
    <property type="project" value="TreeGrafter"/>
</dbReference>
<feature type="DNA-binding region" description="Fork-head" evidence="3">
    <location>
        <begin position="7"/>
        <end position="72"/>
    </location>
</feature>
<dbReference type="SMART" id="SM00339">
    <property type="entry name" value="FH"/>
    <property type="match status" value="1"/>
</dbReference>
<dbReference type="Pfam" id="PF00250">
    <property type="entry name" value="Forkhead"/>
    <property type="match status" value="1"/>
</dbReference>
<dbReference type="InterPro" id="IPR036390">
    <property type="entry name" value="WH_DNA-bd_sf"/>
</dbReference>
<dbReference type="PROSITE" id="PS00658">
    <property type="entry name" value="FORK_HEAD_2"/>
    <property type="match status" value="1"/>
</dbReference>
<dbReference type="PANTHER" id="PTHR11829">
    <property type="entry name" value="FORKHEAD BOX PROTEIN"/>
    <property type="match status" value="1"/>
</dbReference>
<organism evidence="5 6">
    <name type="scientific">Dibothriocephalus latus</name>
    <name type="common">Fish tapeworm</name>
    <name type="synonym">Diphyllobothrium latum</name>
    <dbReference type="NCBI Taxonomy" id="60516"/>
    <lineage>
        <taxon>Eukaryota</taxon>
        <taxon>Metazoa</taxon>
        <taxon>Spiralia</taxon>
        <taxon>Lophotrochozoa</taxon>
        <taxon>Platyhelminthes</taxon>
        <taxon>Cestoda</taxon>
        <taxon>Eucestoda</taxon>
        <taxon>Diphyllobothriidea</taxon>
        <taxon>Diphyllobothriidae</taxon>
        <taxon>Dibothriocephalus</taxon>
    </lineage>
</organism>
<dbReference type="SUPFAM" id="SSF46785">
    <property type="entry name" value="Winged helix' DNA-binding domain"/>
    <property type="match status" value="1"/>
</dbReference>